<feature type="domain" description="Aldehyde oxidase/xanthine dehydrogenase a/b hammerhead" evidence="3">
    <location>
        <begin position="21"/>
        <end position="130"/>
    </location>
</feature>
<proteinExistence type="predicted"/>
<dbReference type="SUPFAM" id="SSF56003">
    <property type="entry name" value="Molybdenum cofactor-binding domain"/>
    <property type="match status" value="1"/>
</dbReference>
<protein>
    <submittedName>
        <fullName evidence="4">Xanthine dehydrogenase family protein molybdopterin-binding subunit</fullName>
    </submittedName>
</protein>
<dbReference type="InterPro" id="IPR036856">
    <property type="entry name" value="Ald_Oxase/Xan_DH_a/b_sf"/>
</dbReference>
<dbReference type="GO" id="GO:0005506">
    <property type="term" value="F:iron ion binding"/>
    <property type="evidence" value="ECO:0007669"/>
    <property type="project" value="InterPro"/>
</dbReference>
<dbReference type="EMBL" id="DQVM01000011">
    <property type="protein sequence ID" value="HIQ29028.1"/>
    <property type="molecule type" value="Genomic_DNA"/>
</dbReference>
<comment type="caution">
    <text evidence="4">The sequence shown here is derived from an EMBL/GenBank/DDBJ whole genome shotgun (WGS) entry which is preliminary data.</text>
</comment>
<name>A0A833A2P0_CALS0</name>
<evidence type="ECO:0000313" key="4">
    <source>
        <dbReference type="EMBL" id="HIQ29028.1"/>
    </source>
</evidence>
<gene>
    <name evidence="4" type="ORF">EYH45_00525</name>
</gene>
<dbReference type="Pfam" id="PF01315">
    <property type="entry name" value="Ald_Xan_dh_C"/>
    <property type="match status" value="1"/>
</dbReference>
<evidence type="ECO:0000259" key="3">
    <source>
        <dbReference type="SMART" id="SM01008"/>
    </source>
</evidence>
<dbReference type="Proteomes" id="UP000608579">
    <property type="component" value="Unassembled WGS sequence"/>
</dbReference>
<dbReference type="GO" id="GO:0016491">
    <property type="term" value="F:oxidoreductase activity"/>
    <property type="evidence" value="ECO:0007669"/>
    <property type="project" value="UniProtKB-KW"/>
</dbReference>
<dbReference type="SMART" id="SM01008">
    <property type="entry name" value="Ald_Xan_dh_C"/>
    <property type="match status" value="1"/>
</dbReference>
<dbReference type="Gene3D" id="3.30.365.10">
    <property type="entry name" value="Aldehyde oxidase/xanthine dehydrogenase, molybdopterin binding domain"/>
    <property type="match status" value="3"/>
</dbReference>
<keyword evidence="1" id="KW-0500">Molybdenum</keyword>
<keyword evidence="2" id="KW-0560">Oxidoreductase</keyword>
<dbReference type="InterPro" id="IPR008274">
    <property type="entry name" value="AldOxase/xan_DH_MoCoBD1"/>
</dbReference>
<accession>A0A833A2P0</accession>
<dbReference type="InterPro" id="IPR016208">
    <property type="entry name" value="Ald_Oxase/xanthine_DH-like"/>
</dbReference>
<dbReference type="AlphaFoldDB" id="A0A833A2P0"/>
<evidence type="ECO:0000256" key="1">
    <source>
        <dbReference type="ARBA" id="ARBA00022505"/>
    </source>
</evidence>
<sequence>MQTSRWLGKPLKRKEDLRFLTGRGNFITDLSLPDMLYVALLRSPYPHALIKSIDTKKAERLEGVVKVLTGQELKDYVKPFRHVIRVPDYYPMALDKVRYVGEPIAAVAAVNPYTARDAVDLIEVEYEPLEPVVDSEKAMQQGAPLIHEGFENNVAWHRQFHYGDVEEAFGKADEIVNERFSFHRYSSTPIEPYGCAAIYDPASGNITLWDQNQQVGLYRARMAEALKMPEHKLRHITLDIGGGFGNKIGIYPYSAIVSVLSILTGRPVKWIADRREDLMSVQAADRKAIVEAAVRRDGRILGIRVKIIENIGAYLRHPEPQTVTRGFFTFLGCYDIQDVFIDAYCIFTNKAPTVPNRGYGCHPAYFHLERMMDIVAGRLGLDKAEIRFRNFIKPEQMP</sequence>
<reference evidence="4" key="1">
    <citation type="journal article" date="2020" name="ISME J.">
        <title>Gammaproteobacteria mediating utilization of methyl-, sulfur- and petroleum organic compounds in deep ocean hydrothermal plumes.</title>
        <authorList>
            <person name="Zhou Z."/>
            <person name="Liu Y."/>
            <person name="Pan J."/>
            <person name="Cron B.R."/>
            <person name="Toner B.M."/>
            <person name="Anantharaman K."/>
            <person name="Breier J.A."/>
            <person name="Dick G.J."/>
            <person name="Li M."/>
        </authorList>
    </citation>
    <scope>NUCLEOTIDE SEQUENCE</scope>
    <source>
        <strain evidence="4">SZUA-1515</strain>
    </source>
</reference>
<dbReference type="PANTHER" id="PTHR11908:SF132">
    <property type="entry name" value="ALDEHYDE OXIDASE 1-RELATED"/>
    <property type="match status" value="1"/>
</dbReference>
<dbReference type="PANTHER" id="PTHR11908">
    <property type="entry name" value="XANTHINE DEHYDROGENASE"/>
    <property type="match status" value="1"/>
</dbReference>
<dbReference type="SUPFAM" id="SSF54665">
    <property type="entry name" value="CO dehydrogenase molybdoprotein N-domain-like"/>
    <property type="match status" value="1"/>
</dbReference>
<evidence type="ECO:0000313" key="5">
    <source>
        <dbReference type="Proteomes" id="UP000608579"/>
    </source>
</evidence>
<dbReference type="InterPro" id="IPR037165">
    <property type="entry name" value="AldOxase/xan_DH_Mopterin-bd_sf"/>
</dbReference>
<dbReference type="Gene3D" id="3.90.1170.50">
    <property type="entry name" value="Aldehyde oxidase/xanthine dehydrogenase, a/b hammerhead"/>
    <property type="match status" value="1"/>
</dbReference>
<feature type="non-terminal residue" evidence="4">
    <location>
        <position position="398"/>
    </location>
</feature>
<organism evidence="4 5">
    <name type="scientific">Caldiarchaeum subterraneum</name>
    <dbReference type="NCBI Taxonomy" id="311458"/>
    <lineage>
        <taxon>Archaea</taxon>
        <taxon>Nitrososphaerota</taxon>
        <taxon>Candidatus Caldarchaeales</taxon>
        <taxon>Candidatus Caldarchaeaceae</taxon>
        <taxon>Candidatus Caldarchaeum</taxon>
    </lineage>
</organism>
<dbReference type="InterPro" id="IPR000674">
    <property type="entry name" value="Ald_Oxase/Xan_DH_a/b"/>
</dbReference>
<evidence type="ECO:0000256" key="2">
    <source>
        <dbReference type="ARBA" id="ARBA00023002"/>
    </source>
</evidence>
<dbReference type="Pfam" id="PF02738">
    <property type="entry name" value="MoCoBD_1"/>
    <property type="match status" value="1"/>
</dbReference>